<dbReference type="PANTHER" id="PTHR33540">
    <property type="entry name" value="TRNA THREONYLCARBAMOYLADENOSINE BIOSYNTHESIS PROTEIN TSAE"/>
    <property type="match status" value="1"/>
</dbReference>
<dbReference type="AlphaFoldDB" id="A0A444MGI0"/>
<dbReference type="PANTHER" id="PTHR33540:SF2">
    <property type="entry name" value="TRNA THREONYLCARBAMOYLADENOSINE BIOSYNTHESIS PROTEIN TSAE"/>
    <property type="match status" value="1"/>
</dbReference>
<dbReference type="Gene3D" id="3.40.50.300">
    <property type="entry name" value="P-loop containing nucleotide triphosphate hydrolases"/>
    <property type="match status" value="1"/>
</dbReference>
<gene>
    <name evidence="11" type="primary">tsaE</name>
    <name evidence="11" type="ORF">EP867_00135</name>
</gene>
<comment type="caution">
    <text evidence="11">The sequence shown here is derived from an EMBL/GenBank/DDBJ whole genome shotgun (WGS) entry which is preliminary data.</text>
</comment>
<reference evidence="11 12" key="1">
    <citation type="journal article" date="2015" name="Int. J. Syst. Evol. Microbiol.">
        <title>Gemmobacter intermedius sp. nov., isolated from a white stork (Ciconia ciconia).</title>
        <authorList>
            <person name="Kampfer P."/>
            <person name="Jerzak L."/>
            <person name="Wilharm G."/>
            <person name="Golke J."/>
            <person name="Busse H.J."/>
            <person name="Glaeser S.P."/>
        </authorList>
    </citation>
    <scope>NUCLEOTIDE SEQUENCE [LARGE SCALE GENOMIC DNA]</scope>
    <source>
        <strain evidence="11 12">119/4</strain>
    </source>
</reference>
<evidence type="ECO:0000256" key="2">
    <source>
        <dbReference type="ARBA" id="ARBA00007599"/>
    </source>
</evidence>
<accession>A0A444MGI0</accession>
<dbReference type="SUPFAM" id="SSF52540">
    <property type="entry name" value="P-loop containing nucleoside triphosphate hydrolases"/>
    <property type="match status" value="1"/>
</dbReference>
<evidence type="ECO:0000256" key="3">
    <source>
        <dbReference type="ARBA" id="ARBA00019010"/>
    </source>
</evidence>
<dbReference type="InterPro" id="IPR027417">
    <property type="entry name" value="P-loop_NTPase"/>
</dbReference>
<dbReference type="GO" id="GO:0016740">
    <property type="term" value="F:transferase activity"/>
    <property type="evidence" value="ECO:0007669"/>
    <property type="project" value="UniProtKB-KW"/>
</dbReference>
<evidence type="ECO:0000313" key="12">
    <source>
        <dbReference type="Proteomes" id="UP000287168"/>
    </source>
</evidence>
<dbReference type="GO" id="GO:0046872">
    <property type="term" value="F:metal ion binding"/>
    <property type="evidence" value="ECO:0007669"/>
    <property type="project" value="UniProtKB-KW"/>
</dbReference>
<name>A0A444MGI0_9RHOB</name>
<evidence type="ECO:0000256" key="1">
    <source>
        <dbReference type="ARBA" id="ARBA00004496"/>
    </source>
</evidence>
<keyword evidence="9" id="KW-0460">Magnesium</keyword>
<evidence type="ECO:0000256" key="8">
    <source>
        <dbReference type="ARBA" id="ARBA00022840"/>
    </source>
</evidence>
<keyword evidence="7" id="KW-0547">Nucleotide-binding</keyword>
<dbReference type="RefSeq" id="WP_128486192.1">
    <property type="nucleotide sequence ID" value="NZ_JBHLXB010000011.1"/>
</dbReference>
<keyword evidence="4" id="KW-0963">Cytoplasm</keyword>
<proteinExistence type="inferred from homology"/>
<dbReference type="NCBIfam" id="TIGR00150">
    <property type="entry name" value="T6A_YjeE"/>
    <property type="match status" value="1"/>
</dbReference>
<evidence type="ECO:0000256" key="7">
    <source>
        <dbReference type="ARBA" id="ARBA00022741"/>
    </source>
</evidence>
<comment type="similarity">
    <text evidence="2">Belongs to the TsaE family.</text>
</comment>
<dbReference type="InterPro" id="IPR003442">
    <property type="entry name" value="T6A_TsaE"/>
</dbReference>
<comment type="subcellular location">
    <subcellularLocation>
        <location evidence="1">Cytoplasm</location>
    </subcellularLocation>
</comment>
<evidence type="ECO:0000256" key="9">
    <source>
        <dbReference type="ARBA" id="ARBA00022842"/>
    </source>
</evidence>
<dbReference type="Proteomes" id="UP000287168">
    <property type="component" value="Unassembled WGS sequence"/>
</dbReference>
<organism evidence="11 12">
    <name type="scientific">Falsigemmobacter intermedius</name>
    <dbReference type="NCBI Taxonomy" id="1553448"/>
    <lineage>
        <taxon>Bacteria</taxon>
        <taxon>Pseudomonadati</taxon>
        <taxon>Pseudomonadota</taxon>
        <taxon>Alphaproteobacteria</taxon>
        <taxon>Rhodobacterales</taxon>
        <taxon>Paracoccaceae</taxon>
        <taxon>Falsigemmobacter</taxon>
    </lineage>
</organism>
<evidence type="ECO:0000313" key="11">
    <source>
        <dbReference type="EMBL" id="RWY45473.1"/>
    </source>
</evidence>
<sequence length="166" mass="18023">MTQAPASLTLSLPDAEATTALGEALSERLTPGDVLLLDGPIGSGKTHLARAMIHAALAREGRFEDVPSPTFTLVQVYDTAEFEIWHADLYRLGHPQEVIELGLDDAMQNAVCLIEWPDRLGDLTPQGALHFTWQAEGEGRALTLTGPAKRLAELADHPQIRTLLKP</sequence>
<evidence type="ECO:0000256" key="6">
    <source>
        <dbReference type="ARBA" id="ARBA00022723"/>
    </source>
</evidence>
<evidence type="ECO:0000256" key="10">
    <source>
        <dbReference type="ARBA" id="ARBA00032441"/>
    </source>
</evidence>
<dbReference type="GO" id="GO:0002949">
    <property type="term" value="P:tRNA threonylcarbamoyladenosine modification"/>
    <property type="evidence" value="ECO:0007669"/>
    <property type="project" value="InterPro"/>
</dbReference>
<keyword evidence="8" id="KW-0067">ATP-binding</keyword>
<dbReference type="Pfam" id="PF02367">
    <property type="entry name" value="TsaE"/>
    <property type="match status" value="1"/>
</dbReference>
<dbReference type="OrthoDB" id="9800307at2"/>
<dbReference type="GO" id="GO:0005524">
    <property type="term" value="F:ATP binding"/>
    <property type="evidence" value="ECO:0007669"/>
    <property type="project" value="UniProtKB-KW"/>
</dbReference>
<dbReference type="GO" id="GO:0005737">
    <property type="term" value="C:cytoplasm"/>
    <property type="evidence" value="ECO:0007669"/>
    <property type="project" value="UniProtKB-SubCell"/>
</dbReference>
<keyword evidence="6" id="KW-0479">Metal-binding</keyword>
<keyword evidence="11" id="KW-0808">Transferase</keyword>
<protein>
    <recommendedName>
        <fullName evidence="3">tRNA threonylcarbamoyladenosine biosynthesis protein TsaE</fullName>
    </recommendedName>
    <alternativeName>
        <fullName evidence="10">t(6)A37 threonylcarbamoyladenosine biosynthesis protein TsaE</fullName>
    </alternativeName>
</protein>
<keyword evidence="5" id="KW-0819">tRNA processing</keyword>
<evidence type="ECO:0000256" key="5">
    <source>
        <dbReference type="ARBA" id="ARBA00022694"/>
    </source>
</evidence>
<keyword evidence="12" id="KW-1185">Reference proteome</keyword>
<dbReference type="EMBL" id="SBLC01000001">
    <property type="protein sequence ID" value="RWY45473.1"/>
    <property type="molecule type" value="Genomic_DNA"/>
</dbReference>
<evidence type="ECO:0000256" key="4">
    <source>
        <dbReference type="ARBA" id="ARBA00022490"/>
    </source>
</evidence>